<reference evidence="2 3" key="1">
    <citation type="journal article" date="2015" name="Genome Announc.">
        <title>Expanding the biotechnology potential of lactobacilli through comparative genomics of 213 strains and associated genera.</title>
        <authorList>
            <person name="Sun Z."/>
            <person name="Harris H.M."/>
            <person name="McCann A."/>
            <person name="Guo C."/>
            <person name="Argimon S."/>
            <person name="Zhang W."/>
            <person name="Yang X."/>
            <person name="Jeffery I.B."/>
            <person name="Cooney J.C."/>
            <person name="Kagawa T.F."/>
            <person name="Liu W."/>
            <person name="Song Y."/>
            <person name="Salvetti E."/>
            <person name="Wrobel A."/>
            <person name="Rasinkangas P."/>
            <person name="Parkhill J."/>
            <person name="Rea M.C."/>
            <person name="O'Sullivan O."/>
            <person name="Ritari J."/>
            <person name="Douillard F.P."/>
            <person name="Paul Ross R."/>
            <person name="Yang R."/>
            <person name="Briner A.E."/>
            <person name="Felis G.E."/>
            <person name="de Vos W.M."/>
            <person name="Barrangou R."/>
            <person name="Klaenhammer T.R."/>
            <person name="Caufield P.W."/>
            <person name="Cui Y."/>
            <person name="Zhang H."/>
            <person name="O'Toole P.W."/>
        </authorList>
    </citation>
    <scope>NUCLEOTIDE SEQUENCE [LARGE SCALE GENOMIC DNA]</scope>
    <source>
        <strain evidence="2 3">DSM 23026</strain>
    </source>
</reference>
<sequence length="172" mass="19422">MAAIYIRQAIETDLPRIMEIINQAKALLKADGSPQWQNGKPNEDVLTEDINQKHCWVLMVGNEIAGTATLLDIDDPNYAQIDGNWITDGVPYTTIHRIALSADFRGQHLSDFFFSNLISLSLQKGFSTIRIDTHALNQRMQHLIQKNGFEFCGIVHVEPGKDGERKAYELQL</sequence>
<comment type="caution">
    <text evidence="2">The sequence shown here is derived from an EMBL/GenBank/DDBJ whole genome shotgun (WGS) entry which is preliminary data.</text>
</comment>
<feature type="domain" description="N-acetyltransferase" evidence="1">
    <location>
        <begin position="4"/>
        <end position="172"/>
    </location>
</feature>
<dbReference type="RefSeq" id="WP_057798930.1">
    <property type="nucleotide sequence ID" value="NZ_BJZZ01000009.1"/>
</dbReference>
<name>A0A0R2NJD2_9LACO</name>
<organism evidence="2 3">
    <name type="scientific">Pediococcus argentinicus</name>
    <dbReference type="NCBI Taxonomy" id="480391"/>
    <lineage>
        <taxon>Bacteria</taxon>
        <taxon>Bacillati</taxon>
        <taxon>Bacillota</taxon>
        <taxon>Bacilli</taxon>
        <taxon>Lactobacillales</taxon>
        <taxon>Lactobacillaceae</taxon>
        <taxon>Pediococcus</taxon>
    </lineage>
</organism>
<dbReference type="InterPro" id="IPR016181">
    <property type="entry name" value="Acyl_CoA_acyltransferase"/>
</dbReference>
<gene>
    <name evidence="2" type="ORF">IV88_GL000183</name>
</gene>
<dbReference type="Pfam" id="PF00583">
    <property type="entry name" value="Acetyltransf_1"/>
    <property type="match status" value="1"/>
</dbReference>
<dbReference type="AlphaFoldDB" id="A0A0R2NJD2"/>
<dbReference type="SUPFAM" id="SSF55729">
    <property type="entry name" value="Acyl-CoA N-acyltransferases (Nat)"/>
    <property type="match status" value="1"/>
</dbReference>
<proteinExistence type="predicted"/>
<evidence type="ECO:0000259" key="1">
    <source>
        <dbReference type="PROSITE" id="PS51186"/>
    </source>
</evidence>
<dbReference type="GO" id="GO:0016747">
    <property type="term" value="F:acyltransferase activity, transferring groups other than amino-acyl groups"/>
    <property type="evidence" value="ECO:0007669"/>
    <property type="project" value="InterPro"/>
</dbReference>
<keyword evidence="3" id="KW-1185">Reference proteome</keyword>
<dbReference type="PROSITE" id="PS51186">
    <property type="entry name" value="GNAT"/>
    <property type="match status" value="1"/>
</dbReference>
<dbReference type="InterPro" id="IPR000182">
    <property type="entry name" value="GNAT_dom"/>
</dbReference>
<dbReference type="Proteomes" id="UP000051249">
    <property type="component" value="Unassembled WGS sequence"/>
</dbReference>
<evidence type="ECO:0000313" key="2">
    <source>
        <dbReference type="EMBL" id="KRO25452.1"/>
    </source>
</evidence>
<protein>
    <recommendedName>
        <fullName evidence="1">N-acetyltransferase domain-containing protein</fullName>
    </recommendedName>
</protein>
<accession>A0A0R2NJD2</accession>
<dbReference type="PATRIC" id="fig|480391.4.peg.186"/>
<evidence type="ECO:0000313" key="3">
    <source>
        <dbReference type="Proteomes" id="UP000051249"/>
    </source>
</evidence>
<dbReference type="Gene3D" id="3.40.630.30">
    <property type="match status" value="1"/>
</dbReference>
<dbReference type="OrthoDB" id="9796381at2"/>
<dbReference type="EMBL" id="JQCQ01000010">
    <property type="protein sequence ID" value="KRO25452.1"/>
    <property type="molecule type" value="Genomic_DNA"/>
</dbReference>